<dbReference type="GO" id="GO:1990481">
    <property type="term" value="P:mRNA pseudouridine synthesis"/>
    <property type="evidence" value="ECO:0007669"/>
    <property type="project" value="TreeGrafter"/>
</dbReference>
<dbReference type="InterPro" id="IPR020097">
    <property type="entry name" value="PsdUridine_synth_TruA_a/b_dom"/>
</dbReference>
<evidence type="ECO:0000256" key="13">
    <source>
        <dbReference type="ARBA" id="ARBA00068582"/>
    </source>
</evidence>
<dbReference type="GO" id="GO:0031119">
    <property type="term" value="P:tRNA pseudouridine synthesis"/>
    <property type="evidence" value="ECO:0007669"/>
    <property type="project" value="InterPro"/>
</dbReference>
<dbReference type="PANTHER" id="PTHR11142">
    <property type="entry name" value="PSEUDOURIDYLATE SYNTHASE"/>
    <property type="match status" value="1"/>
</dbReference>
<evidence type="ECO:0000256" key="20">
    <source>
        <dbReference type="SAM" id="MobiDB-lite"/>
    </source>
</evidence>
<evidence type="ECO:0000256" key="7">
    <source>
        <dbReference type="ARBA" id="ARBA00023242"/>
    </source>
</evidence>
<evidence type="ECO:0000256" key="17">
    <source>
        <dbReference type="ARBA" id="ARBA00081344"/>
    </source>
</evidence>
<dbReference type="InterPro" id="IPR020103">
    <property type="entry name" value="PsdUridine_synth_cat_dom_sf"/>
</dbReference>
<keyword evidence="6" id="KW-0413">Isomerase</keyword>
<evidence type="ECO:0000256" key="9">
    <source>
        <dbReference type="ARBA" id="ARBA00052184"/>
    </source>
</evidence>
<comment type="similarity">
    <text evidence="3">Belongs to the tRNA pseudouridine synthase TruA family.</text>
</comment>
<dbReference type="Pfam" id="PF01416">
    <property type="entry name" value="PseudoU_synth_1"/>
    <property type="match status" value="1"/>
</dbReference>
<proteinExistence type="inferred from homology"/>
<evidence type="ECO:0000256" key="10">
    <source>
        <dbReference type="ARBA" id="ARBA00053709"/>
    </source>
</evidence>
<keyword evidence="5" id="KW-0819">tRNA processing</keyword>
<comment type="catalytic activity">
    <reaction evidence="1">
        <text>a uridine in mRNA = a pseudouridine in mRNA</text>
        <dbReference type="Rhea" id="RHEA:56644"/>
        <dbReference type="Rhea" id="RHEA-COMP:14658"/>
        <dbReference type="Rhea" id="RHEA-COMP:14659"/>
        <dbReference type="ChEBI" id="CHEBI:65314"/>
        <dbReference type="ChEBI" id="CHEBI:65315"/>
    </reaction>
</comment>
<evidence type="ECO:0000313" key="22">
    <source>
        <dbReference type="Proteomes" id="UP000001819"/>
    </source>
</evidence>
<dbReference type="PANTHER" id="PTHR11142:SF4">
    <property type="entry name" value="PSEUDOURIDYLATE SYNTHASE 1 HOMOLOG"/>
    <property type="match status" value="1"/>
</dbReference>
<evidence type="ECO:0000256" key="1">
    <source>
        <dbReference type="ARBA" id="ARBA00001166"/>
    </source>
</evidence>
<keyword evidence="22" id="KW-1185">Reference proteome</keyword>
<sequence>MSALPDRRYSRLLNKRSHWCCSRKKKKKNHTRAGVFFGAPLQIQRSLNLMLFGHILSSYTKAVRLKKLLLTESKHCHRYKSFAAAMSEALDKLELDNAARKAAKAVEDEAVKDTNRIKRNLKRKKWVDWKTQDDEVAANGNKRAPFDPADRIKRKKSAILLSYCGANYYGMQRNPGMQTIEEELFKAMLKHKWITEDSFDQVQIACFQRAARTDKGVSAARQICSVKLPEELDLEAFNADLPEQIRLFGVERVTKGFNAKDQCNARTYTYTLPTVAFASCEAESEQDTFRITPELLDRVKETLKLYEGTKNFHNFTSKKNFLDPSAKRFIMAFTSSEPFQSPQGVEFVTLKVKGQSFMLHQIRKMVGLAIAIVRGNTTAITLERALTEERLDLPMAPGLGLVLDTVHYERYNERYGKDGIHNPLTWEAQETQVQAFVESQIFSQIYKTEAEQRNMLDWIGTLHYHSYDTRKDEPPPPSGPAGGKSSKPEDDNDE</sequence>
<dbReference type="GO" id="GO:0005634">
    <property type="term" value="C:nucleus"/>
    <property type="evidence" value="ECO:0007669"/>
    <property type="project" value="UniProtKB-SubCell"/>
</dbReference>
<dbReference type="NCBIfam" id="TIGR00071">
    <property type="entry name" value="hisT_truA"/>
    <property type="match status" value="1"/>
</dbReference>
<dbReference type="InParanoid" id="A0A6I8VCV5"/>
<dbReference type="CDD" id="cd02568">
    <property type="entry name" value="PseudoU_synth_PUS1_PUS2"/>
    <property type="match status" value="1"/>
</dbReference>
<evidence type="ECO:0000256" key="11">
    <source>
        <dbReference type="ARBA" id="ARBA00064589"/>
    </source>
</evidence>
<accession>A0A6I8VCV5</accession>
<evidence type="ECO:0000256" key="5">
    <source>
        <dbReference type="ARBA" id="ARBA00022694"/>
    </source>
</evidence>
<protein>
    <recommendedName>
        <fullName evidence="13">Pseudouridylate synthase 1 homolog</fullName>
        <ecNumber evidence="12">5.4.99.12</ecNumber>
    </recommendedName>
    <alternativeName>
        <fullName evidence="14">tRNA pseudouridine synthase 1</fullName>
    </alternativeName>
    <alternativeName>
        <fullName evidence="17">tRNA pseudouridine(38-40) synthase</fullName>
    </alternativeName>
    <alternativeName>
        <fullName evidence="15">tRNA pseudouridylate synthase I</fullName>
    </alternativeName>
    <alternativeName>
        <fullName evidence="16">tRNA-uridine isomerase I</fullName>
    </alternativeName>
</protein>
<evidence type="ECO:0000256" key="15">
    <source>
        <dbReference type="ARBA" id="ARBA00079087"/>
    </source>
</evidence>
<comment type="subunit">
    <text evidence="11">Monomer. Forms a complex with RARG and the SRA1 RNA in the nucleus.</text>
</comment>
<keyword evidence="4" id="KW-0507">mRNA processing</keyword>
<keyword evidence="7" id="KW-0539">Nucleus</keyword>
<gene>
    <name evidence="23" type="primary">Pus1</name>
</gene>
<evidence type="ECO:0000256" key="14">
    <source>
        <dbReference type="ARBA" id="ARBA00075153"/>
    </source>
</evidence>
<evidence type="ECO:0000256" key="12">
    <source>
        <dbReference type="ARBA" id="ARBA00066509"/>
    </source>
</evidence>
<dbReference type="FunFam" id="3.30.70.660:FF:000002">
    <property type="entry name" value="tRNA pseudouridine synthase"/>
    <property type="match status" value="1"/>
</dbReference>
<dbReference type="GO" id="GO:0160147">
    <property type="term" value="F:tRNA pseudouridine(38-40) synthase activity"/>
    <property type="evidence" value="ECO:0007669"/>
    <property type="project" value="UniProtKB-EC"/>
</dbReference>
<dbReference type="Proteomes" id="UP000001819">
    <property type="component" value="Chromosome 2"/>
</dbReference>
<evidence type="ECO:0000256" key="3">
    <source>
        <dbReference type="ARBA" id="ARBA00009375"/>
    </source>
</evidence>
<feature type="active site" description="Nucleophile" evidence="18">
    <location>
        <position position="214"/>
    </location>
</feature>
<evidence type="ECO:0000313" key="23">
    <source>
        <dbReference type="RefSeq" id="XP_015038645.2"/>
    </source>
</evidence>
<evidence type="ECO:0000256" key="2">
    <source>
        <dbReference type="ARBA" id="ARBA00004123"/>
    </source>
</evidence>
<evidence type="ECO:0000256" key="4">
    <source>
        <dbReference type="ARBA" id="ARBA00022664"/>
    </source>
</evidence>
<evidence type="ECO:0000259" key="21">
    <source>
        <dbReference type="Pfam" id="PF01416"/>
    </source>
</evidence>
<dbReference type="InterPro" id="IPR020094">
    <property type="entry name" value="TruA/RsuA/RluB/E/F_N"/>
</dbReference>
<dbReference type="RefSeq" id="XP_015038645.2">
    <property type="nucleotide sequence ID" value="XM_015183159.2"/>
</dbReference>
<feature type="region of interest" description="Disordered" evidence="20">
    <location>
        <begin position="467"/>
        <end position="494"/>
    </location>
</feature>
<feature type="binding site" evidence="19">
    <location>
        <position position="268"/>
    </location>
    <ligand>
        <name>substrate</name>
    </ligand>
</feature>
<dbReference type="FunCoup" id="A0A6I8VCV5">
    <property type="interactions" value="2497"/>
</dbReference>
<evidence type="ECO:0000256" key="19">
    <source>
        <dbReference type="PIRSR" id="PIRSR641708-2"/>
    </source>
</evidence>
<dbReference type="InterPro" id="IPR041708">
    <property type="entry name" value="PUS1/PUS2-like"/>
</dbReference>
<evidence type="ECO:0000256" key="18">
    <source>
        <dbReference type="PIRSR" id="PIRSR641708-1"/>
    </source>
</evidence>
<dbReference type="InterPro" id="IPR020095">
    <property type="entry name" value="PsdUridine_synth_TruA_C"/>
</dbReference>
<evidence type="ECO:0000256" key="8">
    <source>
        <dbReference type="ARBA" id="ARBA00036943"/>
    </source>
</evidence>
<dbReference type="SUPFAM" id="SSF55120">
    <property type="entry name" value="Pseudouridine synthase"/>
    <property type="match status" value="1"/>
</dbReference>
<comment type="subcellular location">
    <subcellularLocation>
        <location evidence="2">Nucleus</location>
    </subcellularLocation>
</comment>
<dbReference type="AlphaFoldDB" id="A0A6I8VCV5"/>
<name>A0A6I8VCV5_DROPS</name>
<evidence type="ECO:0000256" key="16">
    <source>
        <dbReference type="ARBA" id="ARBA00080849"/>
    </source>
</evidence>
<comment type="function">
    <text evidence="10">Pseudouridylate synthase that catalyzes pseudouridylation of tRNAs and mRNAs. Acts on positions 27/28 in the anticodon stem and also positions 34 and 36 in the anticodon of an intron containing tRNA. Also catalyzes pseudouridylation of mRNAs: mediates pseudouridylation of mRNAs with the consensus sequence 5'-UGUAG-3'. Acts as a regulator of pre-mRNA splicing by mediating pseudouridylation of pre-mRNAs at locations associated with alternatively spliced regions. Pseudouridylation of pre-mRNAs near splice sites directly regulates mRNA splicing and mRNA 3'-end processing. Involved in regulation of nuclear receptor activity through pseudouridylation of SRA1 mRNA.</text>
</comment>
<dbReference type="Gene3D" id="3.30.70.580">
    <property type="entry name" value="Pseudouridine synthase I, catalytic domain, N-terminal subdomain"/>
    <property type="match status" value="1"/>
</dbReference>
<reference evidence="23" key="2">
    <citation type="submission" date="2025-08" db="UniProtKB">
        <authorList>
            <consortium name="RefSeq"/>
        </authorList>
    </citation>
    <scope>IDENTIFICATION</scope>
    <source>
        <strain evidence="23">MV-25-SWS-2005</strain>
        <tissue evidence="23">Whole body</tissue>
    </source>
</reference>
<dbReference type="FunFam" id="3.30.70.580:FF:000002">
    <property type="entry name" value="tRNA pseudouridine synthase"/>
    <property type="match status" value="1"/>
</dbReference>
<evidence type="ECO:0000256" key="6">
    <source>
        <dbReference type="ARBA" id="ARBA00023235"/>
    </source>
</evidence>
<dbReference type="InterPro" id="IPR001406">
    <property type="entry name" value="PsdUridine_synth_TruA"/>
</dbReference>
<dbReference type="EC" id="5.4.99.12" evidence="12"/>
<comment type="catalytic activity">
    <reaction evidence="8">
        <text>a uridine in tRNA = a pseudouridine in tRNA</text>
        <dbReference type="Rhea" id="RHEA:54572"/>
        <dbReference type="Rhea" id="RHEA-COMP:13339"/>
        <dbReference type="Rhea" id="RHEA-COMP:13934"/>
        <dbReference type="ChEBI" id="CHEBI:65314"/>
        <dbReference type="ChEBI" id="CHEBI:65315"/>
    </reaction>
</comment>
<feature type="domain" description="Pseudouridine synthase I TruA alpha/beta" evidence="21">
    <location>
        <begin position="304"/>
        <end position="409"/>
    </location>
</feature>
<organism evidence="22 23">
    <name type="scientific">Drosophila pseudoobscura pseudoobscura</name>
    <name type="common">Fruit fly</name>
    <dbReference type="NCBI Taxonomy" id="46245"/>
    <lineage>
        <taxon>Eukaryota</taxon>
        <taxon>Metazoa</taxon>
        <taxon>Ecdysozoa</taxon>
        <taxon>Arthropoda</taxon>
        <taxon>Hexapoda</taxon>
        <taxon>Insecta</taxon>
        <taxon>Pterygota</taxon>
        <taxon>Neoptera</taxon>
        <taxon>Endopterygota</taxon>
        <taxon>Diptera</taxon>
        <taxon>Brachycera</taxon>
        <taxon>Muscomorpha</taxon>
        <taxon>Ephydroidea</taxon>
        <taxon>Drosophilidae</taxon>
        <taxon>Drosophila</taxon>
        <taxon>Sophophora</taxon>
    </lineage>
</organism>
<reference evidence="22" key="1">
    <citation type="submission" date="2024-06" db="UniProtKB">
        <authorList>
            <consortium name="RefSeq"/>
        </authorList>
    </citation>
    <scope>NUCLEOTIDE SEQUENCE [LARGE SCALE GENOMIC DNA]</scope>
    <source>
        <strain evidence="22">MV2-25</strain>
    </source>
</reference>
<dbReference type="Gene3D" id="3.30.70.660">
    <property type="entry name" value="Pseudouridine synthase I, catalytic domain, C-terminal subdomain"/>
    <property type="match status" value="1"/>
</dbReference>
<comment type="catalytic activity">
    <reaction evidence="9">
        <text>uridine(38/39/40) in tRNA = pseudouridine(38/39/40) in tRNA</text>
        <dbReference type="Rhea" id="RHEA:22376"/>
        <dbReference type="Rhea" id="RHEA-COMP:10085"/>
        <dbReference type="Rhea" id="RHEA-COMP:10087"/>
        <dbReference type="ChEBI" id="CHEBI:65314"/>
        <dbReference type="ChEBI" id="CHEBI:65315"/>
        <dbReference type="EC" id="5.4.99.12"/>
    </reaction>
</comment>
<dbReference type="GO" id="GO:0003723">
    <property type="term" value="F:RNA binding"/>
    <property type="evidence" value="ECO:0007669"/>
    <property type="project" value="InterPro"/>
</dbReference>
<dbReference type="GO" id="GO:0006397">
    <property type="term" value="P:mRNA processing"/>
    <property type="evidence" value="ECO:0007669"/>
    <property type="project" value="UniProtKB-KW"/>
</dbReference>